<dbReference type="GO" id="GO:0016020">
    <property type="term" value="C:membrane"/>
    <property type="evidence" value="ECO:0007669"/>
    <property type="project" value="TreeGrafter"/>
</dbReference>
<evidence type="ECO:0000313" key="4">
    <source>
        <dbReference type="EMBL" id="CAE0611129.1"/>
    </source>
</evidence>
<evidence type="ECO:0008006" key="6">
    <source>
        <dbReference type="Google" id="ProtNLM"/>
    </source>
</evidence>
<accession>A0A6U9RHG8</accession>
<evidence type="ECO:0000256" key="3">
    <source>
        <dbReference type="SAM" id="MobiDB-lite"/>
    </source>
</evidence>
<dbReference type="AlphaFoldDB" id="A0A6U9RHG8"/>
<dbReference type="SUPFAM" id="SSF144000">
    <property type="entry name" value="Oxysterol-binding protein-like"/>
    <property type="match status" value="1"/>
</dbReference>
<name>A0A6U9RHG8_9CHLO</name>
<organism evidence="5">
    <name type="scientific">Picocystis salinarum</name>
    <dbReference type="NCBI Taxonomy" id="88271"/>
    <lineage>
        <taxon>Eukaryota</taxon>
        <taxon>Viridiplantae</taxon>
        <taxon>Chlorophyta</taxon>
        <taxon>Picocystophyceae</taxon>
        <taxon>Picocystales</taxon>
        <taxon>Picocystaceae</taxon>
        <taxon>Picocystis</taxon>
    </lineage>
</organism>
<dbReference type="GO" id="GO:0032934">
    <property type="term" value="F:sterol binding"/>
    <property type="evidence" value="ECO:0007669"/>
    <property type="project" value="TreeGrafter"/>
</dbReference>
<dbReference type="GO" id="GO:0005829">
    <property type="term" value="C:cytosol"/>
    <property type="evidence" value="ECO:0007669"/>
    <property type="project" value="TreeGrafter"/>
</dbReference>
<feature type="region of interest" description="Disordered" evidence="3">
    <location>
        <begin position="380"/>
        <end position="400"/>
    </location>
</feature>
<dbReference type="PANTHER" id="PTHR10972">
    <property type="entry name" value="OXYSTEROL-BINDING PROTEIN-RELATED"/>
    <property type="match status" value="1"/>
</dbReference>
<feature type="region of interest" description="Disordered" evidence="3">
    <location>
        <begin position="1"/>
        <end position="21"/>
    </location>
</feature>
<proteinExistence type="inferred from homology"/>
<dbReference type="PROSITE" id="PS01013">
    <property type="entry name" value="OSBP"/>
    <property type="match status" value="1"/>
</dbReference>
<evidence type="ECO:0000256" key="2">
    <source>
        <dbReference type="RuleBase" id="RU003844"/>
    </source>
</evidence>
<protein>
    <recommendedName>
        <fullName evidence="6">Oxysterol-binding protein</fullName>
    </recommendedName>
</protein>
<dbReference type="InterPro" id="IPR018494">
    <property type="entry name" value="Oxysterol-bd_CS"/>
</dbReference>
<dbReference type="EMBL" id="HBIS01005502">
    <property type="protein sequence ID" value="CAE0611131.1"/>
    <property type="molecule type" value="Transcribed_RNA"/>
</dbReference>
<reference evidence="5" key="1">
    <citation type="submission" date="2021-01" db="EMBL/GenBank/DDBJ databases">
        <authorList>
            <person name="Corre E."/>
            <person name="Pelletier E."/>
            <person name="Niang G."/>
            <person name="Scheremetjew M."/>
            <person name="Finn R."/>
            <person name="Kale V."/>
            <person name="Holt S."/>
            <person name="Cochrane G."/>
            <person name="Meng A."/>
            <person name="Brown T."/>
            <person name="Cohen L."/>
        </authorList>
    </citation>
    <scope>NUCLEOTIDE SEQUENCE</scope>
    <source>
        <strain evidence="5">CCMP1897</strain>
    </source>
</reference>
<dbReference type="PANTHER" id="PTHR10972:SF136">
    <property type="entry name" value="OXYSTEROL-BINDING PROTEIN 8"/>
    <property type="match status" value="1"/>
</dbReference>
<dbReference type="Pfam" id="PF01237">
    <property type="entry name" value="Oxysterol_BP"/>
    <property type="match status" value="1"/>
</dbReference>
<dbReference type="InterPro" id="IPR037239">
    <property type="entry name" value="OSBP_sf"/>
</dbReference>
<dbReference type="GO" id="GO:0120009">
    <property type="term" value="P:intermembrane lipid transfer"/>
    <property type="evidence" value="ECO:0007669"/>
    <property type="project" value="UniProtKB-ARBA"/>
</dbReference>
<dbReference type="FunFam" id="2.40.160.120:FF:000001">
    <property type="entry name" value="Oxysterol-binding protein"/>
    <property type="match status" value="1"/>
</dbReference>
<sequence>MEDGDADRGTSEDENNVQGNGGMFATINSIVGMTQKRMSSMLGWAEAVAEVEVEEYEGEEEANETERDADVEERLGLLQLAKRYVGSDVQSLMSIPVWLMEPFTNLQKMAEIMEYSHLLDKAATCEDEFERMAWVAAFFVSPYAANERTYKPFNPILGETFEYYDGNALFYLAEQVSHHPPVAAAHAENKGSGWVYDIVSAPQSKFLGNSVEVYPHGRSRVRLERTGELFWLRPPNSKAHNVLVGRTWVDSYGEMVLKNVTTGSECIMTFSPCGWFGAGRYDLKGYISDKEGRKRLLLTGRWNQDTYCVACNEEGEPLPEEEYKPLWIAKPLPAGDVYGFTEFAHELNAWAQEGEPLLSDSRRRPDREFLARGLSAEAQSEKVRIEEKQRAERKEREGRGDKWTPRWFGWDSDPLVFDGECALELVDPWMWNGSFRKKVSPEHRRDDAASEGGDEVLGASFCPWQYNDE</sequence>
<evidence type="ECO:0000313" key="5">
    <source>
        <dbReference type="EMBL" id="CAE0611131.1"/>
    </source>
</evidence>
<gene>
    <name evidence="4" type="ORF">PSAL00342_LOCUS4964</name>
    <name evidence="5" type="ORF">PSAL00342_LOCUS4966</name>
</gene>
<dbReference type="Gene3D" id="2.40.160.120">
    <property type="match status" value="1"/>
</dbReference>
<comment type="similarity">
    <text evidence="1 2">Belongs to the OSBP family.</text>
</comment>
<dbReference type="EMBL" id="HBIS01005500">
    <property type="protein sequence ID" value="CAE0611129.1"/>
    <property type="molecule type" value="Transcribed_RNA"/>
</dbReference>
<dbReference type="Gene3D" id="3.30.70.3490">
    <property type="match status" value="1"/>
</dbReference>
<feature type="compositionally biased region" description="Basic and acidic residues" evidence="3">
    <location>
        <begin position="1"/>
        <end position="11"/>
    </location>
</feature>
<dbReference type="InterPro" id="IPR000648">
    <property type="entry name" value="Oxysterol-bd"/>
</dbReference>
<evidence type="ECO:0000256" key="1">
    <source>
        <dbReference type="ARBA" id="ARBA00008842"/>
    </source>
</evidence>